<reference evidence="1" key="1">
    <citation type="submission" date="2021-02" db="EMBL/GenBank/DDBJ databases">
        <title>First Annotated Genome of the Yellow-green Alga Tribonema minus.</title>
        <authorList>
            <person name="Mahan K.M."/>
        </authorList>
    </citation>
    <scope>NUCLEOTIDE SEQUENCE</scope>
    <source>
        <strain evidence="1">UTEX B ZZ1240</strain>
    </source>
</reference>
<dbReference type="InterPro" id="IPR051251">
    <property type="entry name" value="STK_FNIP-Repeat"/>
</dbReference>
<accession>A0A835YVE0</accession>
<dbReference type="SUPFAM" id="SSF52058">
    <property type="entry name" value="L domain-like"/>
    <property type="match status" value="1"/>
</dbReference>
<dbReference type="EMBL" id="JAFCMP010000268">
    <property type="protein sequence ID" value="KAG5182115.1"/>
    <property type="molecule type" value="Genomic_DNA"/>
</dbReference>
<evidence type="ECO:0000313" key="2">
    <source>
        <dbReference type="Proteomes" id="UP000664859"/>
    </source>
</evidence>
<evidence type="ECO:0000313" key="1">
    <source>
        <dbReference type="EMBL" id="KAG5182115.1"/>
    </source>
</evidence>
<dbReference type="Gene3D" id="3.80.10.10">
    <property type="entry name" value="Ribonuclease Inhibitor"/>
    <property type="match status" value="1"/>
</dbReference>
<organism evidence="1 2">
    <name type="scientific">Tribonema minus</name>
    <dbReference type="NCBI Taxonomy" id="303371"/>
    <lineage>
        <taxon>Eukaryota</taxon>
        <taxon>Sar</taxon>
        <taxon>Stramenopiles</taxon>
        <taxon>Ochrophyta</taxon>
        <taxon>PX clade</taxon>
        <taxon>Xanthophyceae</taxon>
        <taxon>Tribonematales</taxon>
        <taxon>Tribonemataceae</taxon>
        <taxon>Tribonema</taxon>
    </lineage>
</organism>
<name>A0A835YVE0_9STRA</name>
<dbReference type="AlphaFoldDB" id="A0A835YVE0"/>
<gene>
    <name evidence="1" type="ORF">JKP88DRAFT_263389</name>
</gene>
<dbReference type="InterPro" id="IPR032675">
    <property type="entry name" value="LRR_dom_sf"/>
</dbReference>
<protein>
    <submittedName>
        <fullName evidence="1">Uncharacterized protein</fullName>
    </submittedName>
</protein>
<keyword evidence="2" id="KW-1185">Reference proteome</keyword>
<proteinExistence type="predicted"/>
<dbReference type="Proteomes" id="UP000664859">
    <property type="component" value="Unassembled WGS sequence"/>
</dbReference>
<dbReference type="PANTHER" id="PTHR32134">
    <property type="entry name" value="FNIP REPEAT-CONTAINING PROTEIN"/>
    <property type="match status" value="1"/>
</dbReference>
<dbReference type="PANTHER" id="PTHR32134:SF169">
    <property type="entry name" value="FNIP REPEAT-CONTAINING PROTEIN-RELATED"/>
    <property type="match status" value="1"/>
</dbReference>
<comment type="caution">
    <text evidence="1">The sequence shown here is derived from an EMBL/GenBank/DDBJ whole genome shotgun (WGS) entry which is preliminary data.</text>
</comment>
<sequence>MVIALQDERLLEVLGLMERRRLLPREGWDLCRTMAMSFRPTARLTITDSNILAARNAYAHKNITEVMLRDCLDHPLGFLEGARLTKLVIAEHPFRNLKRIGFALGTIHVRDLAFIDSIPDIAAGEFRAAQVHTMIVDGCWAELQLPATVKHLRVAQCEFSGTSHLSEGWQTLQSIILRDTTIDLMADFSKCKVLRSLKLIDVSVPHNDAILWPDSLEFLEIGYTINEHVVDLYFPPLPDGLQTLHLHSLLRWPFGHLPQGLKQVTIASADCQITSDVLPEGLHTLTLKDTAGYKVYDANPFVAYPAGLKVLRFECENFPYSIGALPPGLEELVLPAEYVQEIGVLPSSLKSVKMPMSYRFPIRTSGPIVIYTHND</sequence>